<evidence type="ECO:0000256" key="8">
    <source>
        <dbReference type="SAM" id="MobiDB-lite"/>
    </source>
</evidence>
<evidence type="ECO:0000256" key="3">
    <source>
        <dbReference type="ARBA" id="ARBA00022692"/>
    </source>
</evidence>
<evidence type="ECO:0000259" key="11">
    <source>
        <dbReference type="PROSITE" id="PS50929"/>
    </source>
</evidence>
<feature type="domain" description="ABC transmembrane type-1" evidence="11">
    <location>
        <begin position="928"/>
        <end position="1183"/>
    </location>
</feature>
<dbReference type="Pfam" id="PF00005">
    <property type="entry name" value="ABC_tran"/>
    <property type="match status" value="2"/>
</dbReference>
<dbReference type="EMBL" id="FUEG01000001">
    <property type="protein sequence ID" value="SJK97630.1"/>
    <property type="molecule type" value="Genomic_DNA"/>
</dbReference>
<dbReference type="STRING" id="47428.A0A284QMG7"/>
<evidence type="ECO:0000256" key="6">
    <source>
        <dbReference type="ARBA" id="ARBA00022989"/>
    </source>
</evidence>
<dbReference type="PROSITE" id="PS00211">
    <property type="entry name" value="ABC_TRANSPORTER_1"/>
    <property type="match status" value="1"/>
</dbReference>
<evidence type="ECO:0000256" key="9">
    <source>
        <dbReference type="SAM" id="Phobius"/>
    </source>
</evidence>
<evidence type="ECO:0000259" key="10">
    <source>
        <dbReference type="PROSITE" id="PS50893"/>
    </source>
</evidence>
<feature type="transmembrane region" description="Helical" evidence="9">
    <location>
        <begin position="331"/>
        <end position="354"/>
    </location>
</feature>
<feature type="region of interest" description="Disordered" evidence="8">
    <location>
        <begin position="29"/>
        <end position="65"/>
    </location>
</feature>
<dbReference type="CDD" id="cd18577">
    <property type="entry name" value="ABC_6TM_Pgp_ABCB1_D1_like"/>
    <property type="match status" value="1"/>
</dbReference>
<dbReference type="InterPro" id="IPR036640">
    <property type="entry name" value="ABC1_TM_sf"/>
</dbReference>
<dbReference type="PANTHER" id="PTHR43394">
    <property type="entry name" value="ATP-DEPENDENT PERMEASE MDL1, MITOCHONDRIAL"/>
    <property type="match status" value="1"/>
</dbReference>
<keyword evidence="4" id="KW-0547">Nucleotide-binding</keyword>
<evidence type="ECO:0000256" key="7">
    <source>
        <dbReference type="ARBA" id="ARBA00023136"/>
    </source>
</evidence>
<dbReference type="InterPro" id="IPR027417">
    <property type="entry name" value="P-loop_NTPase"/>
</dbReference>
<feature type="region of interest" description="Disordered" evidence="8">
    <location>
        <begin position="792"/>
        <end position="818"/>
    </location>
</feature>
<feature type="transmembrane region" description="Helical" evidence="9">
    <location>
        <begin position="968"/>
        <end position="989"/>
    </location>
</feature>
<feature type="domain" description="ABC transporter" evidence="10">
    <location>
        <begin position="1246"/>
        <end position="1482"/>
    </location>
</feature>
<feature type="transmembrane region" description="Helical" evidence="9">
    <location>
        <begin position="1041"/>
        <end position="1065"/>
    </location>
</feature>
<feature type="region of interest" description="Disordered" evidence="8">
    <location>
        <begin position="886"/>
        <end position="905"/>
    </location>
</feature>
<dbReference type="Gene3D" id="1.20.1560.10">
    <property type="entry name" value="ABC transporter type 1, transmembrane domain"/>
    <property type="match status" value="2"/>
</dbReference>
<feature type="transmembrane region" description="Helical" evidence="9">
    <location>
        <begin position="374"/>
        <end position="393"/>
    </location>
</feature>
<accession>A0A284QMG7</accession>
<feature type="region of interest" description="Disordered" evidence="8">
    <location>
        <begin position="699"/>
        <end position="724"/>
    </location>
</feature>
<protein>
    <submittedName>
        <fullName evidence="12">Related to STE6-ABC transporter</fullName>
    </submittedName>
</protein>
<keyword evidence="7 9" id="KW-0472">Membrane</keyword>
<dbReference type="PROSITE" id="PS50893">
    <property type="entry name" value="ABC_TRANSPORTER_2"/>
    <property type="match status" value="2"/>
</dbReference>
<keyword evidence="5" id="KW-0067">ATP-binding</keyword>
<keyword evidence="2" id="KW-0813">Transport</keyword>
<sequence>MRRPTSLTVDTVASHELAYELDPSPRASIYSDDDVKHDFSGSPTTSTYEKPVPASPLTNITSKPQPPPSLRTLFSLIAPRRRFCLLFPAIISSLISGGIAPFMTVAIGQVFNAFATYPASDPSQEARDTLMHNVGIGSLELIGLAVGSLALGSLTSGLWISTGEHNVMNLRKHVYAAVTSKNMTWFDTKMGSEGTVQSADSEHGPVGAGGLMAKFTRETDEVRMASSLASGRIIQYTTTCITCLVLAFSRSWALTLIILASVPALVLVQAFSQAVAGPLLSIERSQESVAATLIDRAVSAIATVKAFNAASQERDTLSTVLDRVKVADKKLVAVWGLTSGLSQFVMMSMFVQAFWFGSKLVKQGKVEPGDVMAVFWACLIATSNLQMCIPQFITLTKGKFAMVALLALADSEETGALTPVSPSYHSRASFFRGRLARSTHLRGVIPSKCHGEIALHNITFAYPSRPSVPVLRDVSIYLPASETTFVVGGSGSGKSTIASLLLRLYKPGSGQIELDDQDIAYLDDKWTTEHISVVSQNCILFDMSVHDNVAMGLAGSETGRKPEDATRTEVEQACQAAMIHDFIRDLPDGYETKLGNGGANLSGGQKQRLAIARARLRNPSVLILDEATSALDPTSRVLVIEAIKQWRENRTTIVITHDLSQITSKDFVYVLKNGTVIEQGYRADLERSGGEFTAMMGSQATAAVSTADDEERPESTAEDEEKDLISQPLSYAPATLMPTIHNSAMLGNWMFDVVADLTSKGSGPTPFRPAVVRSRESRCLSRFVPADAFTAEHTERRRQRPSSIQVIPAFPPLPSQTLNTHTRRYSLQFTPTSPAFSHHSATSLLLKKDDSAMTRRRSTRHSHMSRPRATLADMYELPDPIVDIKVEKHSSPSSEKSQRLSSDEGRPHSFWGLMRDVYPTVPYKPLVALGLIICLLSGTVTPIFSFVLSRLFFEVSNGAQNTSVINTFGAIVLTIAAVDGLLMGLKYFIMETCSMIWITRIRNIAFRTILKQDKKWFDKSENSAARIVQVLMKDGDDARTLIAIVIAQFVVVSAMLTVGFLWALVRGWQMTLAGCAIAPVFAGAMALQAKLVANCELRNKRAREDVSKGYYEAITNIRGIRAMAFESVFRRSFDTAAERALSTGVKGAFVEGCTHGVASGLIYLAEALLFYVGAILIAKGIYTYLQMLEVLNMVVFTVSIGSQLMAFTEKIAKATNATRDFNQLLNLSTDTDESRGILRPSLGGTVSFNNVGFAYPERPDVPVLKSINMEIRDGECVAIVGASGSGKSTIAALLQRLYEPKSGTIWTDLDELRSTDVEYLREHISVVSQNPNLFDATISENIAYGNKSLSDHDIRVAARAAHVHDFIMSLPHGYETMVGENASLISGGQAQRLQIARALARPSKILILDECTSSLDPANQTAVLETIRHAKIGRTTVMITHKLPVMKTCDRILVIDDGRIAEQGTFEQLMERKGVFASLISGGGIVYE</sequence>
<evidence type="ECO:0000313" key="13">
    <source>
        <dbReference type="Proteomes" id="UP000219338"/>
    </source>
</evidence>
<dbReference type="CDD" id="cd18578">
    <property type="entry name" value="ABC_6TM_Pgp_ABCB1_D2_like"/>
    <property type="match status" value="1"/>
</dbReference>
<evidence type="ECO:0000256" key="2">
    <source>
        <dbReference type="ARBA" id="ARBA00022448"/>
    </source>
</evidence>
<keyword evidence="13" id="KW-1185">Reference proteome</keyword>
<feature type="transmembrane region" description="Helical" evidence="9">
    <location>
        <begin position="1071"/>
        <end position="1093"/>
    </location>
</feature>
<dbReference type="GO" id="GO:0005524">
    <property type="term" value="F:ATP binding"/>
    <property type="evidence" value="ECO:0007669"/>
    <property type="project" value="UniProtKB-KW"/>
</dbReference>
<gene>
    <name evidence="12" type="ORF">ARMOST_00883</name>
</gene>
<dbReference type="GO" id="GO:0015421">
    <property type="term" value="F:ABC-type oligopeptide transporter activity"/>
    <property type="evidence" value="ECO:0007669"/>
    <property type="project" value="TreeGrafter"/>
</dbReference>
<feature type="domain" description="ABC transmembrane type-1" evidence="11">
    <location>
        <begin position="89"/>
        <end position="397"/>
    </location>
</feature>
<dbReference type="GO" id="GO:0090374">
    <property type="term" value="P:oligopeptide export from mitochondrion"/>
    <property type="evidence" value="ECO:0007669"/>
    <property type="project" value="TreeGrafter"/>
</dbReference>
<dbReference type="InterPro" id="IPR003593">
    <property type="entry name" value="AAA+_ATPase"/>
</dbReference>
<dbReference type="InterPro" id="IPR003439">
    <property type="entry name" value="ABC_transporter-like_ATP-bd"/>
</dbReference>
<reference evidence="13" key="1">
    <citation type="journal article" date="2017" name="Nat. Ecol. Evol.">
        <title>Genome expansion and lineage-specific genetic innovations in the forest pathogenic fungi Armillaria.</title>
        <authorList>
            <person name="Sipos G."/>
            <person name="Prasanna A.N."/>
            <person name="Walter M.C."/>
            <person name="O'Connor E."/>
            <person name="Balint B."/>
            <person name="Krizsan K."/>
            <person name="Kiss B."/>
            <person name="Hess J."/>
            <person name="Varga T."/>
            <person name="Slot J."/>
            <person name="Riley R."/>
            <person name="Boka B."/>
            <person name="Rigling D."/>
            <person name="Barry K."/>
            <person name="Lee J."/>
            <person name="Mihaltcheva S."/>
            <person name="LaButti K."/>
            <person name="Lipzen A."/>
            <person name="Waldron R."/>
            <person name="Moloney N.M."/>
            <person name="Sperisen C."/>
            <person name="Kredics L."/>
            <person name="Vagvoelgyi C."/>
            <person name="Patrignani A."/>
            <person name="Fitzpatrick D."/>
            <person name="Nagy I."/>
            <person name="Doyle S."/>
            <person name="Anderson J.B."/>
            <person name="Grigoriev I.V."/>
            <person name="Gueldener U."/>
            <person name="Muensterkoetter M."/>
            <person name="Nagy L.G."/>
        </authorList>
    </citation>
    <scope>NUCLEOTIDE SEQUENCE [LARGE SCALE GENOMIC DNA]</scope>
    <source>
        <strain evidence="13">C18/9</strain>
    </source>
</reference>
<feature type="transmembrane region" description="Helical" evidence="9">
    <location>
        <begin position="1161"/>
        <end position="1184"/>
    </location>
</feature>
<evidence type="ECO:0000256" key="4">
    <source>
        <dbReference type="ARBA" id="ARBA00022741"/>
    </source>
</evidence>
<feature type="transmembrane region" description="Helical" evidence="9">
    <location>
        <begin position="926"/>
        <end position="948"/>
    </location>
</feature>
<dbReference type="OrthoDB" id="6500128at2759"/>
<feature type="domain" description="ABC transporter" evidence="10">
    <location>
        <begin position="453"/>
        <end position="698"/>
    </location>
</feature>
<evidence type="ECO:0000256" key="5">
    <source>
        <dbReference type="ARBA" id="ARBA00022840"/>
    </source>
</evidence>
<dbReference type="Proteomes" id="UP000219338">
    <property type="component" value="Unassembled WGS sequence"/>
</dbReference>
<dbReference type="GO" id="GO:0016887">
    <property type="term" value="F:ATP hydrolysis activity"/>
    <property type="evidence" value="ECO:0007669"/>
    <property type="project" value="InterPro"/>
</dbReference>
<dbReference type="SUPFAM" id="SSF52540">
    <property type="entry name" value="P-loop containing nucleoside triphosphate hydrolases"/>
    <property type="match status" value="2"/>
</dbReference>
<dbReference type="InterPro" id="IPR039421">
    <property type="entry name" value="Type_1_exporter"/>
</dbReference>
<dbReference type="InterPro" id="IPR011527">
    <property type="entry name" value="ABC1_TM_dom"/>
</dbReference>
<evidence type="ECO:0000313" key="12">
    <source>
        <dbReference type="EMBL" id="SJK97630.1"/>
    </source>
</evidence>
<organism evidence="12 13">
    <name type="scientific">Armillaria ostoyae</name>
    <name type="common">Armillaria root rot fungus</name>
    <dbReference type="NCBI Taxonomy" id="47428"/>
    <lineage>
        <taxon>Eukaryota</taxon>
        <taxon>Fungi</taxon>
        <taxon>Dikarya</taxon>
        <taxon>Basidiomycota</taxon>
        <taxon>Agaricomycotina</taxon>
        <taxon>Agaricomycetes</taxon>
        <taxon>Agaricomycetidae</taxon>
        <taxon>Agaricales</taxon>
        <taxon>Marasmiineae</taxon>
        <taxon>Physalacriaceae</taxon>
        <taxon>Armillaria</taxon>
    </lineage>
</organism>
<proteinExistence type="predicted"/>
<dbReference type="Pfam" id="PF00664">
    <property type="entry name" value="ABC_membrane"/>
    <property type="match status" value="2"/>
</dbReference>
<dbReference type="Gene3D" id="3.40.50.300">
    <property type="entry name" value="P-loop containing nucleotide triphosphate hydrolases"/>
    <property type="match status" value="2"/>
</dbReference>
<feature type="transmembrane region" description="Helical" evidence="9">
    <location>
        <begin position="141"/>
        <end position="162"/>
    </location>
</feature>
<comment type="subcellular location">
    <subcellularLocation>
        <location evidence="1">Membrane</location>
        <topology evidence="1">Multi-pass membrane protein</topology>
    </subcellularLocation>
</comment>
<dbReference type="PROSITE" id="PS50929">
    <property type="entry name" value="ABC_TM1F"/>
    <property type="match status" value="2"/>
</dbReference>
<dbReference type="InterPro" id="IPR017871">
    <property type="entry name" value="ABC_transporter-like_CS"/>
</dbReference>
<dbReference type="PANTHER" id="PTHR43394:SF15">
    <property type="entry name" value="ALPHA-FACTOR-TRANSPORTING ATPASE"/>
    <property type="match status" value="1"/>
</dbReference>
<dbReference type="FunFam" id="3.40.50.300:FF:000836">
    <property type="entry name" value="ABC transporter B family member 25"/>
    <property type="match status" value="1"/>
</dbReference>
<feature type="compositionally biased region" description="Acidic residues" evidence="8">
    <location>
        <begin position="707"/>
        <end position="722"/>
    </location>
</feature>
<name>A0A284QMG7_ARMOS</name>
<feature type="transmembrane region" description="Helical" evidence="9">
    <location>
        <begin position="83"/>
        <end position="111"/>
    </location>
</feature>
<dbReference type="SMART" id="SM00382">
    <property type="entry name" value="AAA"/>
    <property type="match status" value="2"/>
</dbReference>
<dbReference type="FunFam" id="3.40.50.300:FF:001471">
    <property type="entry name" value="P-loop containing nucleoside triphosphate hydrolase protein"/>
    <property type="match status" value="1"/>
</dbReference>
<dbReference type="OMA" id="QGLEWID"/>
<dbReference type="GO" id="GO:0005743">
    <property type="term" value="C:mitochondrial inner membrane"/>
    <property type="evidence" value="ECO:0007669"/>
    <property type="project" value="TreeGrafter"/>
</dbReference>
<dbReference type="SUPFAM" id="SSF90123">
    <property type="entry name" value="ABC transporter transmembrane region"/>
    <property type="match status" value="2"/>
</dbReference>
<evidence type="ECO:0000256" key="1">
    <source>
        <dbReference type="ARBA" id="ARBA00004141"/>
    </source>
</evidence>
<keyword evidence="3 9" id="KW-0812">Transmembrane</keyword>
<keyword evidence="6 9" id="KW-1133">Transmembrane helix</keyword>